<name>A0A914DHR7_9BILA</name>
<dbReference type="Proteomes" id="UP000887540">
    <property type="component" value="Unplaced"/>
</dbReference>
<dbReference type="InterPro" id="IPR011009">
    <property type="entry name" value="Kinase-like_dom_sf"/>
</dbReference>
<reference evidence="2" key="1">
    <citation type="submission" date="2022-11" db="UniProtKB">
        <authorList>
            <consortium name="WormBaseParasite"/>
        </authorList>
    </citation>
    <scope>IDENTIFICATION</scope>
</reference>
<dbReference type="Gene3D" id="1.10.510.10">
    <property type="entry name" value="Transferase(Phosphotransferase) domain 1"/>
    <property type="match status" value="1"/>
</dbReference>
<keyword evidence="1" id="KW-1185">Reference proteome</keyword>
<proteinExistence type="predicted"/>
<protein>
    <submittedName>
        <fullName evidence="2">Protein kinase domain-containing protein</fullName>
    </submittedName>
</protein>
<accession>A0A914DHR7</accession>
<dbReference type="WBParaSite" id="ACRNAN_scaffold2776.g26021.t1">
    <property type="protein sequence ID" value="ACRNAN_scaffold2776.g26021.t1"/>
    <property type="gene ID" value="ACRNAN_scaffold2776.g26021"/>
</dbReference>
<dbReference type="SUPFAM" id="SSF56112">
    <property type="entry name" value="Protein kinase-like (PK-like)"/>
    <property type="match status" value="1"/>
</dbReference>
<sequence length="393" mass="45252">MDANLGLINGIIKTAIVTASEYNVSSEQRVNGIGKALQQSSVNKAKNLYPDGLRGVENDKLAAEIHNAYAKEFEAGAHMIIICCMFLESQVPISLFSVYINQITTSLAADTPLSQYQPQIDAWRNLQEYYDPIVDRLIKLDEINKNFMEYSKNRENQICSPSTSDFINSEMKLIQEYTEILEKWINEQKAREKESLSKPNSQNRTYLEDLLVKYDHFCSLANYFSSLLKLMELIVFYHSTKEIPKETCDFIKKYLKYEVSGADGSVFKVGSLSYVGFAIKTLSKPEAISFYQDKGVKLRHDRIIRYMNLSLRPLPEMVPNVLKNLIKECLDRDPDRRPSFSEIVDTIPKIREAIIQIDEKTWHNISQRHIQIDNIDHWAATEAAYLVLRDHSK</sequence>
<evidence type="ECO:0000313" key="2">
    <source>
        <dbReference type="WBParaSite" id="ACRNAN_scaffold2776.g26021.t1"/>
    </source>
</evidence>
<organism evidence="1 2">
    <name type="scientific">Acrobeloides nanus</name>
    <dbReference type="NCBI Taxonomy" id="290746"/>
    <lineage>
        <taxon>Eukaryota</taxon>
        <taxon>Metazoa</taxon>
        <taxon>Ecdysozoa</taxon>
        <taxon>Nematoda</taxon>
        <taxon>Chromadorea</taxon>
        <taxon>Rhabditida</taxon>
        <taxon>Tylenchina</taxon>
        <taxon>Cephalobomorpha</taxon>
        <taxon>Cephaloboidea</taxon>
        <taxon>Cephalobidae</taxon>
        <taxon>Acrobeloides</taxon>
    </lineage>
</organism>
<dbReference type="AlphaFoldDB" id="A0A914DHR7"/>
<evidence type="ECO:0000313" key="1">
    <source>
        <dbReference type="Proteomes" id="UP000887540"/>
    </source>
</evidence>